<dbReference type="Pfam" id="PF02563">
    <property type="entry name" value="Poly_export"/>
    <property type="match status" value="1"/>
</dbReference>
<dbReference type="InterPro" id="IPR003715">
    <property type="entry name" value="Poly_export_N"/>
</dbReference>
<evidence type="ECO:0000259" key="2">
    <source>
        <dbReference type="Pfam" id="PF02563"/>
    </source>
</evidence>
<feature type="domain" description="Soluble ligand binding" evidence="3">
    <location>
        <begin position="108"/>
        <end position="156"/>
    </location>
</feature>
<dbReference type="Gene3D" id="3.10.560.10">
    <property type="entry name" value="Outer membrane lipoprotein wza domain like"/>
    <property type="match status" value="1"/>
</dbReference>
<evidence type="ECO:0000259" key="3">
    <source>
        <dbReference type="Pfam" id="PF10531"/>
    </source>
</evidence>
<evidence type="ECO:0000313" key="5">
    <source>
        <dbReference type="Proteomes" id="UP001233535"/>
    </source>
</evidence>
<dbReference type="Proteomes" id="UP001233535">
    <property type="component" value="Unassembled WGS sequence"/>
</dbReference>
<dbReference type="InterPro" id="IPR049712">
    <property type="entry name" value="Poly_export"/>
</dbReference>
<gene>
    <name evidence="4" type="ORF">P8609_01555</name>
</gene>
<comment type="caution">
    <text evidence="4">The sequence shown here is derived from an EMBL/GenBank/DDBJ whole genome shotgun (WGS) entry which is preliminary data.</text>
</comment>
<name>A0ABU1CBV6_9GAMM</name>
<proteinExistence type="predicted"/>
<keyword evidence="5" id="KW-1185">Reference proteome</keyword>
<organism evidence="4 5">
    <name type="scientific">Lysobacter arvi</name>
    <dbReference type="NCBI Taxonomy" id="3038776"/>
    <lineage>
        <taxon>Bacteria</taxon>
        <taxon>Pseudomonadati</taxon>
        <taxon>Pseudomonadota</taxon>
        <taxon>Gammaproteobacteria</taxon>
        <taxon>Lysobacterales</taxon>
        <taxon>Lysobacteraceae</taxon>
        <taxon>Lysobacter</taxon>
    </lineage>
</organism>
<dbReference type="Gene3D" id="3.30.1950.10">
    <property type="entry name" value="wza like domain"/>
    <property type="match status" value="1"/>
</dbReference>
<evidence type="ECO:0000313" key="4">
    <source>
        <dbReference type="EMBL" id="MDR0181655.1"/>
    </source>
</evidence>
<evidence type="ECO:0000256" key="1">
    <source>
        <dbReference type="ARBA" id="ARBA00022729"/>
    </source>
</evidence>
<protein>
    <submittedName>
        <fullName evidence="4">Polysaccharide export protein</fullName>
    </submittedName>
</protein>
<keyword evidence="1" id="KW-0732">Signal</keyword>
<feature type="domain" description="Polysaccharide export protein N-terminal" evidence="2">
    <location>
        <begin position="29"/>
        <end position="102"/>
    </location>
</feature>
<dbReference type="EMBL" id="JARUHG010000001">
    <property type="protein sequence ID" value="MDR0181655.1"/>
    <property type="molecule type" value="Genomic_DNA"/>
</dbReference>
<dbReference type="Pfam" id="PF10531">
    <property type="entry name" value="SLBB"/>
    <property type="match status" value="1"/>
</dbReference>
<accession>A0ABU1CBV6</accession>
<dbReference type="InterPro" id="IPR019554">
    <property type="entry name" value="Soluble_ligand-bd"/>
</dbReference>
<dbReference type="PANTHER" id="PTHR33619:SF3">
    <property type="entry name" value="POLYSACCHARIDE EXPORT PROTEIN GFCE-RELATED"/>
    <property type="match status" value="1"/>
</dbReference>
<dbReference type="PANTHER" id="PTHR33619">
    <property type="entry name" value="POLYSACCHARIDE EXPORT PROTEIN GFCE-RELATED"/>
    <property type="match status" value="1"/>
</dbReference>
<sequence length="212" mass="23051">MAACAKRETVPVASSLPEADPVTEALGRSEYLIGPSDLLTVAVFQVKDLDREVRVNNAGQISLPLIGGVHVAGRTVGEAEAEIATRYRDRYLQDPQVSVFVKEFSSQRVTVSGAVKKPGIYPMSSRLTLVQSLALAEGLSDIGSERNVLVFRTVDGERKFARFDVAAIARGENEDPEIYGDDLIIVDTSAGKVTLKTLVQLTPFVAVWRAYR</sequence>
<reference evidence="4 5" key="1">
    <citation type="submission" date="2023-04" db="EMBL/GenBank/DDBJ databases">
        <title>Lysobacter sp. strain UC isolated from soil sample.</title>
        <authorList>
            <person name="Choksket S."/>
            <person name="Harshvardhan F."/>
            <person name="Rana R."/>
            <person name="Patil P.B."/>
            <person name="Korpole S."/>
        </authorList>
    </citation>
    <scope>NUCLEOTIDE SEQUENCE [LARGE SCALE GENOMIC DNA]</scope>
    <source>
        <strain evidence="4 5">UC</strain>
    </source>
</reference>